<reference evidence="2 4" key="1">
    <citation type="submission" date="2019-05" db="EMBL/GenBank/DDBJ databases">
        <title>Emergence of the Ug99 lineage of the wheat stem rust pathogen through somatic hybridization.</title>
        <authorList>
            <person name="Li F."/>
            <person name="Upadhyaya N.M."/>
            <person name="Sperschneider J."/>
            <person name="Matny O."/>
            <person name="Nguyen-Phuc H."/>
            <person name="Mago R."/>
            <person name="Raley C."/>
            <person name="Miller M.E."/>
            <person name="Silverstein K.A.T."/>
            <person name="Henningsen E."/>
            <person name="Hirsch C.D."/>
            <person name="Visser B."/>
            <person name="Pretorius Z.A."/>
            <person name="Steffenson B.J."/>
            <person name="Schwessinger B."/>
            <person name="Dodds P.N."/>
            <person name="Figueroa M."/>
        </authorList>
    </citation>
    <scope>NUCLEOTIDE SEQUENCE [LARGE SCALE GENOMIC DNA]</scope>
    <source>
        <strain evidence="2 4">Ug99</strain>
    </source>
</reference>
<gene>
    <name evidence="2" type="ORF">PGTUg99_025906</name>
    <name evidence="3" type="ORF">PGTUg99_027421</name>
</gene>
<accession>A0A5B0NYJ5</accession>
<name>A0A5B0NYJ5_PUCGR</name>
<comment type="caution">
    <text evidence="2">The sequence shown here is derived from an EMBL/GenBank/DDBJ whole genome shotgun (WGS) entry which is preliminary data.</text>
</comment>
<dbReference type="EMBL" id="VDEP01000373">
    <property type="protein sequence ID" value="KAA1093763.1"/>
    <property type="molecule type" value="Genomic_DNA"/>
</dbReference>
<dbReference type="AlphaFoldDB" id="A0A5B0NYJ5"/>
<feature type="region of interest" description="Disordered" evidence="1">
    <location>
        <begin position="19"/>
        <end position="59"/>
    </location>
</feature>
<evidence type="ECO:0000256" key="1">
    <source>
        <dbReference type="SAM" id="MobiDB-lite"/>
    </source>
</evidence>
<protein>
    <submittedName>
        <fullName evidence="2">Uncharacterized protein</fullName>
    </submittedName>
</protein>
<dbReference type="Proteomes" id="UP000325313">
    <property type="component" value="Unassembled WGS sequence"/>
</dbReference>
<feature type="region of interest" description="Disordered" evidence="1">
    <location>
        <begin position="338"/>
        <end position="384"/>
    </location>
</feature>
<evidence type="ECO:0000313" key="4">
    <source>
        <dbReference type="Proteomes" id="UP000325313"/>
    </source>
</evidence>
<feature type="compositionally biased region" description="Low complexity" evidence="1">
    <location>
        <begin position="351"/>
        <end position="363"/>
    </location>
</feature>
<feature type="compositionally biased region" description="Low complexity" evidence="1">
    <location>
        <begin position="24"/>
        <end position="42"/>
    </location>
</feature>
<organism evidence="2 4">
    <name type="scientific">Puccinia graminis f. sp. tritici</name>
    <dbReference type="NCBI Taxonomy" id="56615"/>
    <lineage>
        <taxon>Eukaryota</taxon>
        <taxon>Fungi</taxon>
        <taxon>Dikarya</taxon>
        <taxon>Basidiomycota</taxon>
        <taxon>Pucciniomycotina</taxon>
        <taxon>Pucciniomycetes</taxon>
        <taxon>Pucciniales</taxon>
        <taxon>Pucciniaceae</taxon>
        <taxon>Puccinia</taxon>
    </lineage>
</organism>
<sequence>MRWGPRLGSNVFDLIGSSDLASKPTLLPNSNSTSTTTKQLSLPTPPVNTAPSSSLTSPHKIGPASYGLQPRPGSVYCDNQEADTSVDINQLVLQPAVPSYMYSNESPAKHEKRRRTRAQKQLRSKLGLFSLNSTNEEESDAEVRRHGALFSKITFSKAEFSKEHYIYSPGGQCSDLTADESPKDAGFVPFFAIPATRHSECTQMETETHPSASNVQSAKSAKPMPTLPGWEEDLADLLAQEDNPFWTEDCTTEPENMEDSVPLGHHSGVLPSAARISFVDRQSRVSFPRPGSEFHPNPNEPPVAPFQPAHQATSSMSRSILALIKPFMILQPSSTKSKPLKVDTEVLSGRASSPASSDKQSASGMRRPTVVPASGSSGGCPCGKRSAPKRHLIDPAIIASRADFQYWNAILDGRQLP</sequence>
<evidence type="ECO:0000313" key="2">
    <source>
        <dbReference type="EMBL" id="KAA1093746.1"/>
    </source>
</evidence>
<evidence type="ECO:0000313" key="3">
    <source>
        <dbReference type="EMBL" id="KAA1093763.1"/>
    </source>
</evidence>
<dbReference type="EMBL" id="VDEP01000373">
    <property type="protein sequence ID" value="KAA1093746.1"/>
    <property type="molecule type" value="Genomic_DNA"/>
</dbReference>
<proteinExistence type="predicted"/>